<accession>E3IWI1</accession>
<evidence type="ECO:0000256" key="1">
    <source>
        <dbReference type="SAM" id="MobiDB-lite"/>
    </source>
</evidence>
<keyword evidence="2" id="KW-0732">Signal</keyword>
<feature type="domain" description="PKD" evidence="3">
    <location>
        <begin position="433"/>
        <end position="466"/>
    </location>
</feature>
<dbReference type="eggNOG" id="COG3391">
    <property type="taxonomic scope" value="Bacteria"/>
</dbReference>
<dbReference type="PRINTS" id="PR01217">
    <property type="entry name" value="PRICHEXTENSN"/>
</dbReference>
<dbReference type="InterPro" id="IPR035986">
    <property type="entry name" value="PKD_dom_sf"/>
</dbReference>
<feature type="compositionally biased region" description="Pro residues" evidence="1">
    <location>
        <begin position="379"/>
        <end position="400"/>
    </location>
</feature>
<evidence type="ECO:0000313" key="4">
    <source>
        <dbReference type="EMBL" id="ADP80164.1"/>
    </source>
</evidence>
<dbReference type="KEGG" id="fri:FraEuI1c_2118"/>
<protein>
    <recommendedName>
        <fullName evidence="3">PKD domain-containing protein</fullName>
    </recommendedName>
</protein>
<feature type="compositionally biased region" description="Pro residues" evidence="1">
    <location>
        <begin position="521"/>
        <end position="535"/>
    </location>
</feature>
<dbReference type="SUPFAM" id="SSF51004">
    <property type="entry name" value="C-terminal (heme d1) domain of cytochrome cd1-nitrite reductase"/>
    <property type="match status" value="1"/>
</dbReference>
<feature type="compositionally biased region" description="Low complexity" evidence="1">
    <location>
        <begin position="507"/>
        <end position="520"/>
    </location>
</feature>
<feature type="signal peptide" evidence="2">
    <location>
        <begin position="1"/>
        <end position="27"/>
    </location>
</feature>
<feature type="chain" id="PRO_5038373628" description="PKD domain-containing protein" evidence="2">
    <location>
        <begin position="28"/>
        <end position="590"/>
    </location>
</feature>
<dbReference type="InterPro" id="IPR015943">
    <property type="entry name" value="WD40/YVTN_repeat-like_dom_sf"/>
</dbReference>
<dbReference type="InterPro" id="IPR000601">
    <property type="entry name" value="PKD_dom"/>
</dbReference>
<gene>
    <name evidence="4" type="ordered locus">FraEuI1c_2118</name>
</gene>
<keyword evidence="5" id="KW-1185">Reference proteome</keyword>
<organism evidence="4 5">
    <name type="scientific">Pseudofrankia inefficax (strain DSM 45817 / CECT 9037 / DDB 130130 / EuI1c)</name>
    <name type="common">Frankia inefficax</name>
    <dbReference type="NCBI Taxonomy" id="298654"/>
    <lineage>
        <taxon>Bacteria</taxon>
        <taxon>Bacillati</taxon>
        <taxon>Actinomycetota</taxon>
        <taxon>Actinomycetes</taxon>
        <taxon>Frankiales</taxon>
        <taxon>Frankiaceae</taxon>
        <taxon>Pseudofrankia</taxon>
    </lineage>
</organism>
<name>E3IWI1_PSEI1</name>
<dbReference type="AlphaFoldDB" id="E3IWI1"/>
<dbReference type="EMBL" id="CP002299">
    <property type="protein sequence ID" value="ADP80164.1"/>
    <property type="molecule type" value="Genomic_DNA"/>
</dbReference>
<proteinExistence type="predicted"/>
<dbReference type="HOGENOM" id="CLU_462130_0_0_11"/>
<dbReference type="STRING" id="298654.FraEuI1c_2118"/>
<dbReference type="eggNOG" id="COG3291">
    <property type="taxonomic scope" value="Bacteria"/>
</dbReference>
<feature type="region of interest" description="Disordered" evidence="1">
    <location>
        <begin position="364"/>
        <end position="405"/>
    </location>
</feature>
<feature type="region of interest" description="Disordered" evidence="1">
    <location>
        <begin position="488"/>
        <end position="590"/>
    </location>
</feature>
<evidence type="ECO:0000313" key="5">
    <source>
        <dbReference type="Proteomes" id="UP000002484"/>
    </source>
</evidence>
<sequence length="590" mass="60276" precursor="true">MKNAMRRPATLAAALCLVLCGVYVAVAARAHPLRPTAVDFPASSAWLGSLLDSHAVLVDGSSAQIVTTVSLGAPSSAVVQAGTDAYFIDARSAAIKAVQGATFTVKDVPGAGSTTTQRDVLVGKSRAYVVDDGTGVVYPLDPATLKPGPSVLPPSTGVSADDSVVDDSDTVWTLDRQTGSVIRIKGANASVERSGPALKSSELVLVGGRAVVATHPGLAARYATGGATTSCPALAGDAKVTLSATASGSILYAASSARGIVVAIDLHTHTCDRARDLGASGDELGRPVQAGSRVFVPDYSKGIVHIVDTGQPGQYGVLDSTKVVPPGVHFDMFARSEYVFFNNPDGPEAGVIRLDGQVHSVEKYLPVGGAGSPTGGQPTQPPTTPTPPTTPPPTTPPPASDAPQDTTDLKIALSDAQPKPGQEVGLAIVHGPGVSVASVDWNLGDGTELSGEHISHQWARPGDYQIYAVMRLGNGDTKVLHVDVVVHGTHGGEGSNRAPEPTETHNPTATPSAPSATPTPSTTPPTQSPAAPPPTLGTEEPAKTLNHPFDANQGQTTDPVSPPPTQPPPPPTTPSPTFCENLFCDPSSNT</sequence>
<dbReference type="InParanoid" id="E3IWI1"/>
<evidence type="ECO:0000259" key="3">
    <source>
        <dbReference type="PROSITE" id="PS50093"/>
    </source>
</evidence>
<dbReference type="PROSITE" id="PS50093">
    <property type="entry name" value="PKD"/>
    <property type="match status" value="1"/>
</dbReference>
<dbReference type="Gene3D" id="2.60.40.10">
    <property type="entry name" value="Immunoglobulins"/>
    <property type="match status" value="1"/>
</dbReference>
<dbReference type="InterPro" id="IPR013783">
    <property type="entry name" value="Ig-like_fold"/>
</dbReference>
<dbReference type="GO" id="GO:0005975">
    <property type="term" value="P:carbohydrate metabolic process"/>
    <property type="evidence" value="ECO:0007669"/>
    <property type="project" value="UniProtKB-ARBA"/>
</dbReference>
<dbReference type="SUPFAM" id="SSF49299">
    <property type="entry name" value="PKD domain"/>
    <property type="match status" value="1"/>
</dbReference>
<feature type="compositionally biased region" description="Pro residues" evidence="1">
    <location>
        <begin position="560"/>
        <end position="574"/>
    </location>
</feature>
<dbReference type="Gene3D" id="2.130.10.10">
    <property type="entry name" value="YVTN repeat-like/Quinoprotein amine dehydrogenase"/>
    <property type="match status" value="1"/>
</dbReference>
<reference evidence="4 5" key="1">
    <citation type="submission" date="2010-10" db="EMBL/GenBank/DDBJ databases">
        <title>Complete sequence of Frankia sp. EuI1c.</title>
        <authorList>
            <consortium name="US DOE Joint Genome Institute"/>
            <person name="Lucas S."/>
            <person name="Copeland A."/>
            <person name="Lapidus A."/>
            <person name="Cheng J.-F."/>
            <person name="Bruce D."/>
            <person name="Goodwin L."/>
            <person name="Pitluck S."/>
            <person name="Chertkov O."/>
            <person name="Detter J.C."/>
            <person name="Han C."/>
            <person name="Tapia R."/>
            <person name="Land M."/>
            <person name="Hauser L."/>
            <person name="Jeffries C."/>
            <person name="Kyrpides N."/>
            <person name="Ivanova N."/>
            <person name="Mikhailova N."/>
            <person name="Beauchemin N."/>
            <person name="Sen A."/>
            <person name="Sur S.A."/>
            <person name="Gtari M."/>
            <person name="Wall L."/>
            <person name="Tisa L."/>
            <person name="Woyke T."/>
        </authorList>
    </citation>
    <scope>NUCLEOTIDE SEQUENCE [LARGE SCALE GENOMIC DNA]</scope>
    <source>
        <strain evidence="5">DSM 45817 / CECT 9037 / EuI1c</strain>
    </source>
</reference>
<dbReference type="Proteomes" id="UP000002484">
    <property type="component" value="Chromosome"/>
</dbReference>
<dbReference type="Pfam" id="PF18911">
    <property type="entry name" value="PKD_4"/>
    <property type="match status" value="1"/>
</dbReference>
<evidence type="ECO:0000256" key="2">
    <source>
        <dbReference type="SAM" id="SignalP"/>
    </source>
</evidence>
<dbReference type="InterPro" id="IPR011048">
    <property type="entry name" value="Haem_d1_sf"/>
</dbReference>